<dbReference type="PANTHER" id="PTHR34978:SF3">
    <property type="entry name" value="SLR0241 PROTEIN"/>
    <property type="match status" value="1"/>
</dbReference>
<reference evidence="4" key="1">
    <citation type="journal article" date="2019" name="Int. J. Syst. Evol. Microbiol.">
        <title>The Global Catalogue of Microorganisms (GCM) 10K type strain sequencing project: providing services to taxonomists for standard genome sequencing and annotation.</title>
        <authorList>
            <consortium name="The Broad Institute Genomics Platform"/>
            <consortium name="The Broad Institute Genome Sequencing Center for Infectious Disease"/>
            <person name="Wu L."/>
            <person name="Ma J."/>
        </authorList>
    </citation>
    <scope>NUCLEOTIDE SEQUENCE [LARGE SCALE GENOMIC DNA]</scope>
    <source>
        <strain evidence="4">CGMCC 1.6375</strain>
    </source>
</reference>
<evidence type="ECO:0000313" key="3">
    <source>
        <dbReference type="EMBL" id="GGM93502.1"/>
    </source>
</evidence>
<organism evidence="3 4">
    <name type="scientific">Dyadobacter beijingensis</name>
    <dbReference type="NCBI Taxonomy" id="365489"/>
    <lineage>
        <taxon>Bacteria</taxon>
        <taxon>Pseudomonadati</taxon>
        <taxon>Bacteroidota</taxon>
        <taxon>Cytophagia</taxon>
        <taxon>Cytophagales</taxon>
        <taxon>Spirosomataceae</taxon>
        <taxon>Dyadobacter</taxon>
    </lineage>
</organism>
<feature type="transmembrane region" description="Helical" evidence="1">
    <location>
        <begin position="38"/>
        <end position="58"/>
    </location>
</feature>
<evidence type="ECO:0000256" key="1">
    <source>
        <dbReference type="SAM" id="Phobius"/>
    </source>
</evidence>
<dbReference type="PANTHER" id="PTHR34978">
    <property type="entry name" value="POSSIBLE SENSOR-TRANSDUCER PROTEIN BLAR"/>
    <property type="match status" value="1"/>
</dbReference>
<feature type="domain" description="Peptidase M56" evidence="2">
    <location>
        <begin position="32"/>
        <end position="266"/>
    </location>
</feature>
<feature type="transmembrane region" description="Helical" evidence="1">
    <location>
        <begin position="104"/>
        <end position="122"/>
    </location>
</feature>
<dbReference type="CDD" id="cd07341">
    <property type="entry name" value="M56_BlaR1_MecR1_like"/>
    <property type="match status" value="1"/>
</dbReference>
<keyword evidence="1" id="KW-1133">Transmembrane helix</keyword>
<name>A0ABQ2HXC6_9BACT</name>
<feature type="transmembrane region" description="Helical" evidence="1">
    <location>
        <begin position="276"/>
        <end position="294"/>
    </location>
</feature>
<dbReference type="Proteomes" id="UP000632339">
    <property type="component" value="Unassembled WGS sequence"/>
</dbReference>
<proteinExistence type="predicted"/>
<dbReference type="Pfam" id="PF05569">
    <property type="entry name" value="Peptidase_M56"/>
    <property type="match status" value="1"/>
</dbReference>
<sequence length="647" mass="75188">MSAFPDYLLKLSVGFGVIALFYHLVLRQLTFFDANRHYLRFYSALCFLIPLININTFFGESPEPTRTRTFVQSVPAITRTPAPETPVFQAAVPEAPASLTAADWLMIVWAVGAAVMLVRLLLQVRSYLRIRAQAQLVSHDGVKIYHFDLKMSPFSFWNAIFYNPRLHEPGELQDMILHEYIHVRQRHSVDVIWSELICMINWFNPFAWLIRSAIRQNLEYIADQKVLENHADTKTYQYLLLKTAIGPEFALVNQFGYHSLKQRIVMMNRHASPRILLARFLFILPLLAVILAAFRTEQDQPLPKHGKRIYINIPSTPANNPRKPKDRLHLAGLLLDAETAQPLANRMLGISHDERYVKTTMTDEDGYYFVEIPIKPEKDVLHYYAAVYKDNEYQDFSVMQAYQADYAFGDGFHVTFLAKKTMPAVRFGHYGLPTKPFYDTYDPARTKAELKAYLVKNMQPHREEMALKVEFVKTHQWPKDVITLYKGGYFDRKKQLMGYEGETKLILDGREVSHREVNEAFKSYPFMLNEYQERRMYQGSPSPEIVYLTFPLYREVPPAALVRGNVEIKDISAFDPATLKAEGYMLDGFRQVHGASSNMMPEKREVKKIMLFKGRLARYYDPSLDRIWWVETRPVNEVFERPDFAAK</sequence>
<dbReference type="RefSeq" id="WP_019943213.1">
    <property type="nucleotide sequence ID" value="NZ_BMLI01000001.1"/>
</dbReference>
<dbReference type="EMBL" id="BMLI01000001">
    <property type="protein sequence ID" value="GGM93502.1"/>
    <property type="molecule type" value="Genomic_DNA"/>
</dbReference>
<feature type="transmembrane region" description="Helical" evidence="1">
    <location>
        <begin position="7"/>
        <end position="26"/>
    </location>
</feature>
<comment type="caution">
    <text evidence="3">The sequence shown here is derived from an EMBL/GenBank/DDBJ whole genome shotgun (WGS) entry which is preliminary data.</text>
</comment>
<keyword evidence="4" id="KW-1185">Reference proteome</keyword>
<accession>A0ABQ2HXC6</accession>
<protein>
    <recommendedName>
        <fullName evidence="2">Peptidase M56 domain-containing protein</fullName>
    </recommendedName>
</protein>
<keyword evidence="1" id="KW-0812">Transmembrane</keyword>
<evidence type="ECO:0000313" key="4">
    <source>
        <dbReference type="Proteomes" id="UP000632339"/>
    </source>
</evidence>
<gene>
    <name evidence="3" type="ORF">GCM10010967_28320</name>
</gene>
<dbReference type="InterPro" id="IPR052173">
    <property type="entry name" value="Beta-lactam_resp_regulator"/>
</dbReference>
<dbReference type="InterPro" id="IPR008756">
    <property type="entry name" value="Peptidase_M56"/>
</dbReference>
<evidence type="ECO:0000259" key="2">
    <source>
        <dbReference type="Pfam" id="PF05569"/>
    </source>
</evidence>
<keyword evidence="1" id="KW-0472">Membrane</keyword>